<dbReference type="InterPro" id="IPR000595">
    <property type="entry name" value="cNMP-bd_dom"/>
</dbReference>
<dbReference type="PANTHER" id="PTHR24567:SF75">
    <property type="entry name" value="FUMARATE AND NITRATE REDUCTION REGULATORY PROTEIN"/>
    <property type="match status" value="1"/>
</dbReference>
<dbReference type="CDD" id="cd00092">
    <property type="entry name" value="HTH_CRP"/>
    <property type="match status" value="1"/>
</dbReference>
<keyword evidence="2" id="KW-0238">DNA-binding</keyword>
<reference evidence="6 7" key="1">
    <citation type="submission" date="2018-08" db="EMBL/GenBank/DDBJ databases">
        <title>Parvularcula sp. SM1705, isolated from surface water of the South Sea China.</title>
        <authorList>
            <person name="Sun L."/>
        </authorList>
    </citation>
    <scope>NUCLEOTIDE SEQUENCE [LARGE SCALE GENOMIC DNA]</scope>
    <source>
        <strain evidence="6 7">SM1705</strain>
    </source>
</reference>
<keyword evidence="1" id="KW-0805">Transcription regulation</keyword>
<dbReference type="Gene3D" id="2.60.120.10">
    <property type="entry name" value="Jelly Rolls"/>
    <property type="match status" value="1"/>
</dbReference>
<gene>
    <name evidence="6" type="ORF">DX908_14180</name>
</gene>
<dbReference type="InterPro" id="IPR036390">
    <property type="entry name" value="WH_DNA-bd_sf"/>
</dbReference>
<dbReference type="AlphaFoldDB" id="A0A371R7K6"/>
<dbReference type="PANTHER" id="PTHR24567">
    <property type="entry name" value="CRP FAMILY TRANSCRIPTIONAL REGULATORY PROTEIN"/>
    <property type="match status" value="1"/>
</dbReference>
<evidence type="ECO:0000256" key="1">
    <source>
        <dbReference type="ARBA" id="ARBA00023015"/>
    </source>
</evidence>
<dbReference type="GO" id="GO:0003677">
    <property type="term" value="F:DNA binding"/>
    <property type="evidence" value="ECO:0007669"/>
    <property type="project" value="UniProtKB-KW"/>
</dbReference>
<dbReference type="InterPro" id="IPR012318">
    <property type="entry name" value="HTH_CRP"/>
</dbReference>
<dbReference type="Gene3D" id="1.10.10.10">
    <property type="entry name" value="Winged helix-like DNA-binding domain superfamily/Winged helix DNA-binding domain"/>
    <property type="match status" value="1"/>
</dbReference>
<dbReference type="Pfam" id="PF00027">
    <property type="entry name" value="cNMP_binding"/>
    <property type="match status" value="1"/>
</dbReference>
<dbReference type="PRINTS" id="PR00034">
    <property type="entry name" value="HTHCRP"/>
</dbReference>
<dbReference type="InterPro" id="IPR014710">
    <property type="entry name" value="RmlC-like_jellyroll"/>
</dbReference>
<keyword evidence="3" id="KW-0804">Transcription</keyword>
<evidence type="ECO:0000256" key="3">
    <source>
        <dbReference type="ARBA" id="ARBA00023163"/>
    </source>
</evidence>
<evidence type="ECO:0000259" key="4">
    <source>
        <dbReference type="PROSITE" id="PS50042"/>
    </source>
</evidence>
<dbReference type="GO" id="GO:0005829">
    <property type="term" value="C:cytosol"/>
    <property type="evidence" value="ECO:0007669"/>
    <property type="project" value="TreeGrafter"/>
</dbReference>
<dbReference type="EMBL" id="QUQO01000002">
    <property type="protein sequence ID" value="RFB01436.1"/>
    <property type="molecule type" value="Genomic_DNA"/>
</dbReference>
<dbReference type="PROSITE" id="PS51063">
    <property type="entry name" value="HTH_CRP_2"/>
    <property type="match status" value="1"/>
</dbReference>
<keyword evidence="7" id="KW-1185">Reference proteome</keyword>
<evidence type="ECO:0008006" key="8">
    <source>
        <dbReference type="Google" id="ProtNLM"/>
    </source>
</evidence>
<dbReference type="SMART" id="SM00100">
    <property type="entry name" value="cNMP"/>
    <property type="match status" value="1"/>
</dbReference>
<feature type="domain" description="Cyclic nucleotide-binding" evidence="4">
    <location>
        <begin position="25"/>
        <end position="94"/>
    </location>
</feature>
<dbReference type="FunCoup" id="A0A371R7K6">
    <property type="interactions" value="235"/>
</dbReference>
<comment type="caution">
    <text evidence="6">The sequence shown here is derived from an EMBL/GenBank/DDBJ whole genome shotgun (WGS) entry which is preliminary data.</text>
</comment>
<dbReference type="GO" id="GO:0003700">
    <property type="term" value="F:DNA-binding transcription factor activity"/>
    <property type="evidence" value="ECO:0007669"/>
    <property type="project" value="TreeGrafter"/>
</dbReference>
<name>A0A371R7K6_9PROT</name>
<accession>A0A371R7K6</accession>
<dbReference type="SUPFAM" id="SSF46785">
    <property type="entry name" value="Winged helix' DNA-binding domain"/>
    <property type="match status" value="1"/>
</dbReference>
<dbReference type="CDD" id="cd00038">
    <property type="entry name" value="CAP_ED"/>
    <property type="match status" value="1"/>
</dbReference>
<evidence type="ECO:0000313" key="6">
    <source>
        <dbReference type="EMBL" id="RFB01436.1"/>
    </source>
</evidence>
<evidence type="ECO:0000313" key="7">
    <source>
        <dbReference type="Proteomes" id="UP000264589"/>
    </source>
</evidence>
<feature type="domain" description="HTH crp-type" evidence="5">
    <location>
        <begin position="156"/>
        <end position="225"/>
    </location>
</feature>
<evidence type="ECO:0000259" key="5">
    <source>
        <dbReference type="PROSITE" id="PS51063"/>
    </source>
</evidence>
<dbReference type="InterPro" id="IPR036388">
    <property type="entry name" value="WH-like_DNA-bd_sf"/>
</dbReference>
<dbReference type="SUPFAM" id="SSF51206">
    <property type="entry name" value="cAMP-binding domain-like"/>
    <property type="match status" value="1"/>
</dbReference>
<protein>
    <recommendedName>
        <fullName evidence="8">Crp/Fnr family transcriptional regulator</fullName>
    </recommendedName>
</protein>
<proteinExistence type="predicted"/>
<dbReference type="PROSITE" id="PS50042">
    <property type="entry name" value="CNMP_BINDING_3"/>
    <property type="match status" value="1"/>
</dbReference>
<dbReference type="InterPro" id="IPR018490">
    <property type="entry name" value="cNMP-bd_dom_sf"/>
</dbReference>
<sequence length="228" mass="25576">MKRDCGFSSSTPNFCALCDARERSVCAELTTEEMKEVSQTMAHLPVKEAQTLIKEGEGSEFLFVVVSGSFRMVRMLEDGRRQIVGFAFPGDYIGMGEAVENDYSVEALEPSLVCRFSQKYLDEMAGRHVGIKDRLIAKGRTELHKAQDHIVILGKHNAEERVMTFLHMLRKQLGGDEIYLSMSRQDIADYLGLRLETLSRTLTKLKKSGDIAKLEGRIVELIPLAESA</sequence>
<dbReference type="Pfam" id="PF13545">
    <property type="entry name" value="HTH_Crp_2"/>
    <property type="match status" value="1"/>
</dbReference>
<dbReference type="Proteomes" id="UP000264589">
    <property type="component" value="Unassembled WGS sequence"/>
</dbReference>
<evidence type="ECO:0000256" key="2">
    <source>
        <dbReference type="ARBA" id="ARBA00023125"/>
    </source>
</evidence>
<organism evidence="6 7">
    <name type="scientific">Parvularcula marina</name>
    <dbReference type="NCBI Taxonomy" id="2292771"/>
    <lineage>
        <taxon>Bacteria</taxon>
        <taxon>Pseudomonadati</taxon>
        <taxon>Pseudomonadota</taxon>
        <taxon>Alphaproteobacteria</taxon>
        <taxon>Parvularculales</taxon>
        <taxon>Parvularculaceae</taxon>
        <taxon>Parvularcula</taxon>
    </lineage>
</organism>
<dbReference type="InParanoid" id="A0A371R7K6"/>
<dbReference type="SMART" id="SM00419">
    <property type="entry name" value="HTH_CRP"/>
    <property type="match status" value="1"/>
</dbReference>
<dbReference type="InterPro" id="IPR050397">
    <property type="entry name" value="Env_Response_Regulators"/>
</dbReference>